<evidence type="ECO:0000313" key="13">
    <source>
        <dbReference type="EMBL" id="MXP26040.1"/>
    </source>
</evidence>
<comment type="catalytic activity">
    <reaction evidence="1">
        <text>ATP + protein L-histidine = ADP + protein N-phospho-L-histidine.</text>
        <dbReference type="EC" id="2.7.13.3"/>
    </reaction>
</comment>
<feature type="transmembrane region" description="Helical" evidence="10">
    <location>
        <begin position="163"/>
        <end position="182"/>
    </location>
</feature>
<dbReference type="Proteomes" id="UP000460561">
    <property type="component" value="Unassembled WGS sequence"/>
</dbReference>
<dbReference type="SMART" id="SM00388">
    <property type="entry name" value="HisKA"/>
    <property type="match status" value="1"/>
</dbReference>
<comment type="subcellular location">
    <subcellularLocation>
        <location evidence="2">Cell membrane</location>
        <topology evidence="2">Multi-pass membrane protein</topology>
    </subcellularLocation>
</comment>
<reference evidence="13 14" key="1">
    <citation type="submission" date="2019-12" db="EMBL/GenBank/DDBJ databases">
        <title>Genomic-based taxomic classification of the family Erythrobacteraceae.</title>
        <authorList>
            <person name="Xu L."/>
        </authorList>
    </citation>
    <scope>NUCLEOTIDE SEQUENCE [LARGE SCALE GENOMIC DNA]</scope>
    <source>
        <strain evidence="13 14">DSM 18604</strain>
    </source>
</reference>
<keyword evidence="8" id="KW-0418">Kinase</keyword>
<dbReference type="InterPro" id="IPR036890">
    <property type="entry name" value="HATPase_C_sf"/>
</dbReference>
<evidence type="ECO:0000256" key="1">
    <source>
        <dbReference type="ARBA" id="ARBA00000085"/>
    </source>
</evidence>
<dbReference type="InterPro" id="IPR005467">
    <property type="entry name" value="His_kinase_dom"/>
</dbReference>
<evidence type="ECO:0000256" key="10">
    <source>
        <dbReference type="SAM" id="Phobius"/>
    </source>
</evidence>
<keyword evidence="4" id="KW-1003">Cell membrane</keyword>
<dbReference type="GO" id="GO:0005524">
    <property type="term" value="F:ATP binding"/>
    <property type="evidence" value="ECO:0007669"/>
    <property type="project" value="UniProtKB-KW"/>
</dbReference>
<evidence type="ECO:0000256" key="2">
    <source>
        <dbReference type="ARBA" id="ARBA00004651"/>
    </source>
</evidence>
<dbReference type="Gene3D" id="1.10.287.130">
    <property type="match status" value="1"/>
</dbReference>
<evidence type="ECO:0000256" key="7">
    <source>
        <dbReference type="ARBA" id="ARBA00022741"/>
    </source>
</evidence>
<keyword evidence="6" id="KW-0808">Transferase</keyword>
<dbReference type="InterPro" id="IPR003594">
    <property type="entry name" value="HATPase_dom"/>
</dbReference>
<organism evidence="13 14">
    <name type="scientific">Altericroceibacterium indicum</name>
    <dbReference type="NCBI Taxonomy" id="374177"/>
    <lineage>
        <taxon>Bacteria</taxon>
        <taxon>Pseudomonadati</taxon>
        <taxon>Pseudomonadota</taxon>
        <taxon>Alphaproteobacteria</taxon>
        <taxon>Sphingomonadales</taxon>
        <taxon>Erythrobacteraceae</taxon>
        <taxon>Altericroceibacterium</taxon>
    </lineage>
</organism>
<feature type="transmembrane region" description="Helical" evidence="10">
    <location>
        <begin position="12"/>
        <end position="34"/>
    </location>
</feature>
<dbReference type="Pfam" id="PF02518">
    <property type="entry name" value="HATPase_c"/>
    <property type="match status" value="1"/>
</dbReference>
<dbReference type="GO" id="GO:0005886">
    <property type="term" value="C:plasma membrane"/>
    <property type="evidence" value="ECO:0007669"/>
    <property type="project" value="UniProtKB-SubCell"/>
</dbReference>
<dbReference type="PRINTS" id="PR00344">
    <property type="entry name" value="BCTRLSENSOR"/>
</dbReference>
<keyword evidence="10" id="KW-0472">Membrane</keyword>
<sequence>MRRIRLWPKGLTGRVMIVLLAAILVEFAGTLLLFGEAERLLLRSGQAHRVAEQLVVADRVLRLTPERNRPYVAPSLSTRHVRFALHDSAPADLNETRISNAAQQEIISWEPSLQGRVLRLGITPSINGEMPNRLVGALQLEDGSWVYFHSREAISIWRAPLNWVISLLFLAGAVLLVAALLVRTMGAPLRALASATDSIGFAEQRIIIEASGPQELRRLAEAFNAMQERIEELLESRTQALLAVSHDLRTPLSRLKLRLHGRMRPEDPEAMRADVEEMQAMLDSLLEYLGGGDGTRNDPPTRTNLAALVQTIAENAEEAGHDVRWEGPARLEAVIQISALGRAITNLVENAVKYGERAEIRYFPEGEQAVIEVRDRGPGIAQDMLPLVTQPFFRADSARARDTKGLGLGLAVVDQIISQHGGVLVLENVENGLIARISLPVEGGSFSRNQKKKSGNILLRF</sequence>
<dbReference type="PROSITE" id="PS50885">
    <property type="entry name" value="HAMP"/>
    <property type="match status" value="1"/>
</dbReference>
<proteinExistence type="predicted"/>
<dbReference type="InterPro" id="IPR004358">
    <property type="entry name" value="Sig_transdc_His_kin-like_C"/>
</dbReference>
<dbReference type="InterPro" id="IPR003661">
    <property type="entry name" value="HisK_dim/P_dom"/>
</dbReference>
<name>A0A845A749_9SPHN</name>
<dbReference type="SUPFAM" id="SSF55874">
    <property type="entry name" value="ATPase domain of HSP90 chaperone/DNA topoisomerase II/histidine kinase"/>
    <property type="match status" value="1"/>
</dbReference>
<dbReference type="SUPFAM" id="SSF47384">
    <property type="entry name" value="Homodimeric domain of signal transducing histidine kinase"/>
    <property type="match status" value="1"/>
</dbReference>
<dbReference type="PANTHER" id="PTHR44936">
    <property type="entry name" value="SENSOR PROTEIN CREC"/>
    <property type="match status" value="1"/>
</dbReference>
<evidence type="ECO:0000313" key="14">
    <source>
        <dbReference type="Proteomes" id="UP000460561"/>
    </source>
</evidence>
<dbReference type="PROSITE" id="PS50109">
    <property type="entry name" value="HIS_KIN"/>
    <property type="match status" value="1"/>
</dbReference>
<dbReference type="OrthoDB" id="9804645at2"/>
<protein>
    <recommendedName>
        <fullName evidence="3">histidine kinase</fullName>
        <ecNumber evidence="3">2.7.13.3</ecNumber>
    </recommendedName>
</protein>
<dbReference type="GO" id="GO:0000155">
    <property type="term" value="F:phosphorelay sensor kinase activity"/>
    <property type="evidence" value="ECO:0007669"/>
    <property type="project" value="InterPro"/>
</dbReference>
<evidence type="ECO:0000256" key="8">
    <source>
        <dbReference type="ARBA" id="ARBA00022777"/>
    </source>
</evidence>
<keyword evidence="5" id="KW-0597">Phosphoprotein</keyword>
<accession>A0A845A749</accession>
<dbReference type="SMART" id="SM00304">
    <property type="entry name" value="HAMP"/>
    <property type="match status" value="1"/>
</dbReference>
<evidence type="ECO:0000256" key="4">
    <source>
        <dbReference type="ARBA" id="ARBA00022475"/>
    </source>
</evidence>
<dbReference type="SMART" id="SM00387">
    <property type="entry name" value="HATPase_c"/>
    <property type="match status" value="1"/>
</dbReference>
<gene>
    <name evidence="13" type="ORF">GRI39_08290</name>
</gene>
<keyword evidence="14" id="KW-1185">Reference proteome</keyword>
<evidence type="ECO:0000256" key="6">
    <source>
        <dbReference type="ARBA" id="ARBA00022679"/>
    </source>
</evidence>
<evidence type="ECO:0000259" key="12">
    <source>
        <dbReference type="PROSITE" id="PS50885"/>
    </source>
</evidence>
<dbReference type="EC" id="2.7.13.3" evidence="3"/>
<evidence type="ECO:0000259" key="11">
    <source>
        <dbReference type="PROSITE" id="PS50109"/>
    </source>
</evidence>
<dbReference type="InterPro" id="IPR050980">
    <property type="entry name" value="2C_sensor_his_kinase"/>
</dbReference>
<dbReference type="InterPro" id="IPR036097">
    <property type="entry name" value="HisK_dim/P_sf"/>
</dbReference>
<dbReference type="EMBL" id="WTYQ01000002">
    <property type="protein sequence ID" value="MXP26040.1"/>
    <property type="molecule type" value="Genomic_DNA"/>
</dbReference>
<dbReference type="Pfam" id="PF00672">
    <property type="entry name" value="HAMP"/>
    <property type="match status" value="1"/>
</dbReference>
<keyword evidence="9" id="KW-0067">ATP-binding</keyword>
<dbReference type="Gene3D" id="3.30.565.10">
    <property type="entry name" value="Histidine kinase-like ATPase, C-terminal domain"/>
    <property type="match status" value="1"/>
</dbReference>
<feature type="domain" description="HAMP" evidence="12">
    <location>
        <begin position="183"/>
        <end position="235"/>
    </location>
</feature>
<dbReference type="CDD" id="cd00082">
    <property type="entry name" value="HisKA"/>
    <property type="match status" value="1"/>
</dbReference>
<evidence type="ECO:0000256" key="3">
    <source>
        <dbReference type="ARBA" id="ARBA00012438"/>
    </source>
</evidence>
<dbReference type="InterPro" id="IPR003660">
    <property type="entry name" value="HAMP_dom"/>
</dbReference>
<dbReference type="PANTHER" id="PTHR44936:SF10">
    <property type="entry name" value="SENSOR PROTEIN RSTB"/>
    <property type="match status" value="1"/>
</dbReference>
<comment type="caution">
    <text evidence="13">The sequence shown here is derived from an EMBL/GenBank/DDBJ whole genome shotgun (WGS) entry which is preliminary data.</text>
</comment>
<feature type="domain" description="Histidine kinase" evidence="11">
    <location>
        <begin position="243"/>
        <end position="443"/>
    </location>
</feature>
<keyword evidence="10" id="KW-1133">Transmembrane helix</keyword>
<keyword evidence="10" id="KW-0812">Transmembrane</keyword>
<keyword evidence="7" id="KW-0547">Nucleotide-binding</keyword>
<dbReference type="RefSeq" id="WP_160739184.1">
    <property type="nucleotide sequence ID" value="NZ_WTYQ01000002.1"/>
</dbReference>
<dbReference type="CDD" id="cd06225">
    <property type="entry name" value="HAMP"/>
    <property type="match status" value="1"/>
</dbReference>
<dbReference type="AlphaFoldDB" id="A0A845A749"/>
<evidence type="ECO:0000256" key="5">
    <source>
        <dbReference type="ARBA" id="ARBA00022553"/>
    </source>
</evidence>
<evidence type="ECO:0000256" key="9">
    <source>
        <dbReference type="ARBA" id="ARBA00022840"/>
    </source>
</evidence>